<dbReference type="InterPro" id="IPR002881">
    <property type="entry name" value="DUF58"/>
</dbReference>
<proteinExistence type="predicted"/>
<dbReference type="InterPro" id="IPR036465">
    <property type="entry name" value="vWFA_dom_sf"/>
</dbReference>
<feature type="domain" description="DUF58" evidence="1">
    <location>
        <begin position="50"/>
        <end position="258"/>
    </location>
</feature>
<evidence type="ECO:0000313" key="3">
    <source>
        <dbReference type="Proteomes" id="UP000215086"/>
    </source>
</evidence>
<dbReference type="SUPFAM" id="SSF53300">
    <property type="entry name" value="vWA-like"/>
    <property type="match status" value="1"/>
</dbReference>
<dbReference type="OrthoDB" id="9780819at2"/>
<dbReference type="PANTHER" id="PTHR33608:SF7">
    <property type="entry name" value="DUF58 DOMAIN-CONTAINING PROTEIN"/>
    <property type="match status" value="1"/>
</dbReference>
<name>A0A286RGV3_9BACT</name>
<accession>A0A286RGV3</accession>
<dbReference type="Gene3D" id="3.40.50.410">
    <property type="entry name" value="von Willebrand factor, type A domain"/>
    <property type="match status" value="1"/>
</dbReference>
<dbReference type="Pfam" id="PF01882">
    <property type="entry name" value="DUF58"/>
    <property type="match status" value="1"/>
</dbReference>
<dbReference type="CDD" id="cd00198">
    <property type="entry name" value="vWFA"/>
    <property type="match status" value="1"/>
</dbReference>
<dbReference type="Proteomes" id="UP000215086">
    <property type="component" value="Chromosome"/>
</dbReference>
<dbReference type="AlphaFoldDB" id="A0A286RGV3"/>
<sequence length="299" mass="35302">MSPRIAYRYVEPSALARVKNLQLVARGVVEGFISGLHASPYKGFSVEFAEHREYVPGDDPRHLDYRMFARTERLYVKQYEEETNMRVQILLDASGSMNYRHDAQITKLEYGCYLTAILSYMMVRQQDSVGLTVFDEDIRLDMPARSSPQHFNEMMYQLENLTPGKKTGLAEVLHKLANRFKRRCLIILISDLYDDEDKVIRALHHFRHRKHEVILFHVFDKAEIDFPFDDLVLFQDLETDERLQVDPLYVREEYQKLLAEFIGRYRQACLESAVEYVMTDTSVPYDFMLSRYLTKRNQL</sequence>
<dbReference type="KEGG" id="ttf:THTE_2586"/>
<dbReference type="PANTHER" id="PTHR33608">
    <property type="entry name" value="BLL2464 PROTEIN"/>
    <property type="match status" value="1"/>
</dbReference>
<protein>
    <recommendedName>
        <fullName evidence="1">DUF58 domain-containing protein</fullName>
    </recommendedName>
</protein>
<evidence type="ECO:0000313" key="2">
    <source>
        <dbReference type="EMBL" id="ASV75188.1"/>
    </source>
</evidence>
<keyword evidence="3" id="KW-1185">Reference proteome</keyword>
<gene>
    <name evidence="2" type="ORF">THTE_2586</name>
</gene>
<organism evidence="2 3">
    <name type="scientific">Thermogutta terrifontis</name>
    <dbReference type="NCBI Taxonomy" id="1331910"/>
    <lineage>
        <taxon>Bacteria</taxon>
        <taxon>Pseudomonadati</taxon>
        <taxon>Planctomycetota</taxon>
        <taxon>Planctomycetia</taxon>
        <taxon>Pirellulales</taxon>
        <taxon>Thermoguttaceae</taxon>
        <taxon>Thermogutta</taxon>
    </lineage>
</organism>
<evidence type="ECO:0000259" key="1">
    <source>
        <dbReference type="Pfam" id="PF01882"/>
    </source>
</evidence>
<dbReference type="RefSeq" id="WP_095415319.1">
    <property type="nucleotide sequence ID" value="NZ_CP018477.1"/>
</dbReference>
<dbReference type="EMBL" id="CP018477">
    <property type="protein sequence ID" value="ASV75188.1"/>
    <property type="molecule type" value="Genomic_DNA"/>
</dbReference>
<reference evidence="2 3" key="1">
    <citation type="journal article" name="Front. Microbiol.">
        <title>Sugar Metabolism of the First Thermophilic Planctomycete Thermogutta terrifontis: Comparative Genomic and Transcriptomic Approaches.</title>
        <authorList>
            <person name="Elcheninov A.G."/>
            <person name="Menzel P."/>
            <person name="Gudbergsdottir S.R."/>
            <person name="Slesarev A.I."/>
            <person name="Kadnikov V.V."/>
            <person name="Krogh A."/>
            <person name="Bonch-Osmolovskaya E.A."/>
            <person name="Peng X."/>
            <person name="Kublanov I.V."/>
        </authorList>
    </citation>
    <scope>NUCLEOTIDE SEQUENCE [LARGE SCALE GENOMIC DNA]</scope>
    <source>
        <strain evidence="2 3">R1</strain>
    </source>
</reference>